<evidence type="ECO:0000259" key="6">
    <source>
        <dbReference type="Pfam" id="PF07687"/>
    </source>
</evidence>
<organism evidence="7 8">
    <name type="scientific">Candidatus Parvarchaeum acidophilus ARMAN-5</name>
    <dbReference type="NCBI Taxonomy" id="662762"/>
    <lineage>
        <taxon>Archaea</taxon>
        <taxon>Candidatus Parvarchaeota</taxon>
        <taxon>Candidatus Parvarchaeum</taxon>
    </lineage>
</organism>
<dbReference type="AlphaFoldDB" id="D6GWC6"/>
<gene>
    <name evidence="7" type="ORF">BJBARM5_0808</name>
</gene>
<dbReference type="SUPFAM" id="SSF53187">
    <property type="entry name" value="Zn-dependent exopeptidases"/>
    <property type="match status" value="1"/>
</dbReference>
<dbReference type="SUPFAM" id="SSF55031">
    <property type="entry name" value="Bacterial exopeptidase dimerisation domain"/>
    <property type="match status" value="1"/>
</dbReference>
<dbReference type="InterPro" id="IPR002933">
    <property type="entry name" value="Peptidase_M20"/>
</dbReference>
<name>D6GWC6_PARA5</name>
<dbReference type="GO" id="GO:0016787">
    <property type="term" value="F:hydrolase activity"/>
    <property type="evidence" value="ECO:0007669"/>
    <property type="project" value="UniProtKB-KW"/>
</dbReference>
<feature type="domain" description="Peptidase M20 dimerisation" evidence="6">
    <location>
        <begin position="164"/>
        <end position="257"/>
    </location>
</feature>
<accession>D6GWC6</accession>
<proteinExistence type="inferred from homology"/>
<dbReference type="Pfam" id="PF07687">
    <property type="entry name" value="M20_dimer"/>
    <property type="match status" value="1"/>
</dbReference>
<evidence type="ECO:0000313" key="7">
    <source>
        <dbReference type="EMBL" id="EFD92482.1"/>
    </source>
</evidence>
<evidence type="ECO:0000256" key="1">
    <source>
        <dbReference type="ARBA" id="ARBA00001947"/>
    </source>
</evidence>
<dbReference type="EMBL" id="GG745588">
    <property type="protein sequence ID" value="EFD92482.1"/>
    <property type="molecule type" value="Genomic_DNA"/>
</dbReference>
<keyword evidence="4" id="KW-0378">Hydrolase</keyword>
<dbReference type="InterPro" id="IPR036264">
    <property type="entry name" value="Bact_exopeptidase_dim_dom"/>
</dbReference>
<dbReference type="Proteomes" id="UP000009376">
    <property type="component" value="Unassembled WGS sequence"/>
</dbReference>
<evidence type="ECO:0000256" key="5">
    <source>
        <dbReference type="ARBA" id="ARBA00022833"/>
    </source>
</evidence>
<keyword evidence="5" id="KW-0862">Zinc</keyword>
<dbReference type="Gene3D" id="3.30.70.360">
    <property type="match status" value="1"/>
</dbReference>
<sequence length="350" mass="38436">MEASFWGGKNLPADLKKVSELTKRLVNVYSPSGQENELAELLAPLLRENFKVSLQRIGSRNNVIATKGKPDIILSAHMDTVPGKLKTYEDNKFIYGRGACDAKGAIASMILAAEKAAAYGASDFGLLFDVGEENSFEGVLKAVNIINPKLVVLGEPSSGRLVTQQKGLLQLSLTKKGKAAPAATPYKGISAIELLIASLNRLISIETFREYKKLGNTINIGMIEGGKAANIVADESRAIIDIRTVSNNSKILKDISKVLGRGVVKDLDFEPCVSDAKYLSDILKVKTITMSYFTEMYFWNKKSKAVVLGPGDYSVAHTEREKVSKRELLTVEEKYLKILTDDRVRRDMND</sequence>
<keyword evidence="3" id="KW-0479">Metal-binding</keyword>
<evidence type="ECO:0000256" key="3">
    <source>
        <dbReference type="ARBA" id="ARBA00022723"/>
    </source>
</evidence>
<evidence type="ECO:0000313" key="8">
    <source>
        <dbReference type="Proteomes" id="UP000009376"/>
    </source>
</evidence>
<dbReference type="Gene3D" id="3.40.630.10">
    <property type="entry name" value="Zn peptidases"/>
    <property type="match status" value="1"/>
</dbReference>
<dbReference type="InterPro" id="IPR011650">
    <property type="entry name" value="Peptidase_M20_dimer"/>
</dbReference>
<reference evidence="7 8" key="1">
    <citation type="journal article" date="2010" name="Proc. Natl. Acad. Sci. U.S.A.">
        <title>Enigmatic, ultrasmall, uncultivated Archaea.</title>
        <authorList>
            <person name="Baker B.J."/>
            <person name="Comolli L.R."/>
            <person name="Dick G.J."/>
            <person name="Hauser L.J."/>
            <person name="Hyatt D."/>
            <person name="Dill B.D."/>
            <person name="Land M.L."/>
            <person name="Verberkmoes N.C."/>
            <person name="Hettich R.L."/>
            <person name="Banfield J.F."/>
        </authorList>
    </citation>
    <scope>NUCLEOTIDE SEQUENCE [LARGE SCALE GENOMIC DNA]</scope>
</reference>
<comment type="cofactor">
    <cofactor evidence="1">
        <name>Zn(2+)</name>
        <dbReference type="ChEBI" id="CHEBI:29105"/>
    </cofactor>
</comment>
<dbReference type="PANTHER" id="PTHR43808">
    <property type="entry name" value="ACETYLORNITHINE DEACETYLASE"/>
    <property type="match status" value="1"/>
</dbReference>
<protein>
    <submittedName>
        <fullName evidence="7">Peptidase M20</fullName>
    </submittedName>
</protein>
<dbReference type="GO" id="GO:0046872">
    <property type="term" value="F:metal ion binding"/>
    <property type="evidence" value="ECO:0007669"/>
    <property type="project" value="UniProtKB-KW"/>
</dbReference>
<dbReference type="Pfam" id="PF01546">
    <property type="entry name" value="Peptidase_M20"/>
    <property type="match status" value="1"/>
</dbReference>
<evidence type="ECO:0000256" key="4">
    <source>
        <dbReference type="ARBA" id="ARBA00022801"/>
    </source>
</evidence>
<evidence type="ECO:0000256" key="2">
    <source>
        <dbReference type="ARBA" id="ARBA00006247"/>
    </source>
</evidence>
<comment type="similarity">
    <text evidence="2">Belongs to the peptidase M20A family.</text>
</comment>
<dbReference type="InterPro" id="IPR050072">
    <property type="entry name" value="Peptidase_M20A"/>
</dbReference>
<dbReference type="PANTHER" id="PTHR43808:SF8">
    <property type="entry name" value="PEPTIDASE M20 DIMERISATION DOMAIN-CONTAINING PROTEIN"/>
    <property type="match status" value="1"/>
</dbReference>